<dbReference type="InterPro" id="IPR050900">
    <property type="entry name" value="Transposase_IS3/IS150/IS904"/>
</dbReference>
<organism evidence="4 5">
    <name type="scientific">Paenibacillus woosongensis</name>
    <dbReference type="NCBI Taxonomy" id="307580"/>
    <lineage>
        <taxon>Bacteria</taxon>
        <taxon>Bacillati</taxon>
        <taxon>Bacillota</taxon>
        <taxon>Bacilli</taxon>
        <taxon>Bacillales</taxon>
        <taxon>Paenibacillaceae</taxon>
        <taxon>Paenibacillus</taxon>
    </lineage>
</organism>
<evidence type="ECO:0000313" key="5">
    <source>
        <dbReference type="Proteomes" id="UP000447876"/>
    </source>
</evidence>
<dbReference type="SUPFAM" id="SSF53098">
    <property type="entry name" value="Ribonuclease H-like"/>
    <property type="match status" value="1"/>
</dbReference>
<evidence type="ECO:0000256" key="2">
    <source>
        <dbReference type="SAM" id="MobiDB-lite"/>
    </source>
</evidence>
<dbReference type="PANTHER" id="PTHR46889">
    <property type="entry name" value="TRANSPOSASE INSF FOR INSERTION SEQUENCE IS3B-RELATED"/>
    <property type="match status" value="1"/>
</dbReference>
<feature type="compositionally biased region" description="Basic and acidic residues" evidence="2">
    <location>
        <begin position="1"/>
        <end position="18"/>
    </location>
</feature>
<dbReference type="PROSITE" id="PS50994">
    <property type="entry name" value="INTEGRASE"/>
    <property type="match status" value="1"/>
</dbReference>
<evidence type="ECO:0000259" key="3">
    <source>
        <dbReference type="PROSITE" id="PS50994"/>
    </source>
</evidence>
<dbReference type="AlphaFoldDB" id="A0A7X3CRJ0"/>
<dbReference type="InterPro" id="IPR025948">
    <property type="entry name" value="HTH-like_dom"/>
</dbReference>
<gene>
    <name evidence="4" type="ORF">GNP95_25370</name>
</gene>
<sequence>MDEPIPRIKTRASSERRSRTGTRSPITKNESTTAGKRPKNLRCRRRTRYRKKSSAHLQQTKELRFQFIEEHRSEFALEKMCAVLQVSRSGYYKWRAKKPSSQKLRKDTLMERIRYHFNDHNKRYGSPKITRLLHQEGHAVTERTVSVYMQEMQLRSIVSKKYQVHTTDSNHSHPIEPNHLNQQFKVIKPNTVWVTDITYIPCREGRLYLASVMDLCTREIVGWRLADHMETSLALGALQAAYEAKRPGKGLLHHSDRGTQYTSNEYREQLKAYQMKPSMSRKGNCYDNACIESWHSILKKELIYCNARFKTKEQAYHVLFQYIEFYYNRKRMHGALGYLSPVRFAEQFNRKSVA</sequence>
<dbReference type="GO" id="GO:0015074">
    <property type="term" value="P:DNA integration"/>
    <property type="evidence" value="ECO:0007669"/>
    <property type="project" value="InterPro"/>
</dbReference>
<reference evidence="4 5" key="1">
    <citation type="submission" date="2019-11" db="EMBL/GenBank/DDBJ databases">
        <title>Draft genome sequences of five Paenibacillus species of dairy origin.</title>
        <authorList>
            <person name="Olajide A.M."/>
            <person name="Chen S."/>
            <person name="Lapointe G."/>
        </authorList>
    </citation>
    <scope>NUCLEOTIDE SEQUENCE [LARGE SCALE GENOMIC DNA]</scope>
    <source>
        <strain evidence="4 5">12CR55</strain>
    </source>
</reference>
<comment type="caution">
    <text evidence="4">The sequence shown here is derived from an EMBL/GenBank/DDBJ whole genome shotgun (WGS) entry which is preliminary data.</text>
</comment>
<feature type="compositionally biased region" description="Polar residues" evidence="2">
    <location>
        <begin position="25"/>
        <end position="34"/>
    </location>
</feature>
<dbReference type="InterPro" id="IPR036397">
    <property type="entry name" value="RNaseH_sf"/>
</dbReference>
<dbReference type="Proteomes" id="UP000447876">
    <property type="component" value="Unassembled WGS sequence"/>
</dbReference>
<dbReference type="Gene3D" id="3.30.420.10">
    <property type="entry name" value="Ribonuclease H-like superfamily/Ribonuclease H"/>
    <property type="match status" value="1"/>
</dbReference>
<feature type="region of interest" description="Disordered" evidence="2">
    <location>
        <begin position="1"/>
        <end position="40"/>
    </location>
</feature>
<dbReference type="OrthoDB" id="9781005at2"/>
<dbReference type="PANTHER" id="PTHR46889:SF4">
    <property type="entry name" value="TRANSPOSASE INSO FOR INSERTION SEQUENCE ELEMENT IS911B-RELATED"/>
    <property type="match status" value="1"/>
</dbReference>
<dbReference type="Pfam" id="PF00665">
    <property type="entry name" value="rve"/>
    <property type="match status" value="1"/>
</dbReference>
<dbReference type="EMBL" id="WNZW01000033">
    <property type="protein sequence ID" value="MUG48267.1"/>
    <property type="molecule type" value="Genomic_DNA"/>
</dbReference>
<comment type="function">
    <text evidence="1">Involved in the transposition of the insertion sequence.</text>
</comment>
<accession>A0A7X3CRJ0</accession>
<protein>
    <submittedName>
        <fullName evidence="4">IS3 family transposase</fullName>
    </submittedName>
</protein>
<dbReference type="Pfam" id="PF13333">
    <property type="entry name" value="rve_2"/>
    <property type="match status" value="1"/>
</dbReference>
<dbReference type="InterPro" id="IPR012337">
    <property type="entry name" value="RNaseH-like_sf"/>
</dbReference>
<evidence type="ECO:0000256" key="1">
    <source>
        <dbReference type="ARBA" id="ARBA00002286"/>
    </source>
</evidence>
<feature type="domain" description="Integrase catalytic" evidence="3">
    <location>
        <begin position="185"/>
        <end position="349"/>
    </location>
</feature>
<dbReference type="Pfam" id="PF13276">
    <property type="entry name" value="HTH_21"/>
    <property type="match status" value="1"/>
</dbReference>
<dbReference type="InterPro" id="IPR048020">
    <property type="entry name" value="Transpos_IS3"/>
</dbReference>
<dbReference type="NCBIfam" id="NF033516">
    <property type="entry name" value="transpos_IS3"/>
    <property type="match status" value="1"/>
</dbReference>
<evidence type="ECO:0000313" key="4">
    <source>
        <dbReference type="EMBL" id="MUG48267.1"/>
    </source>
</evidence>
<name>A0A7X3CRJ0_9BACL</name>
<dbReference type="GO" id="GO:0003676">
    <property type="term" value="F:nucleic acid binding"/>
    <property type="evidence" value="ECO:0007669"/>
    <property type="project" value="InterPro"/>
</dbReference>
<dbReference type="InterPro" id="IPR001584">
    <property type="entry name" value="Integrase_cat-core"/>
</dbReference>
<proteinExistence type="predicted"/>